<dbReference type="EMBL" id="SMDC01000004">
    <property type="protein sequence ID" value="TCW36431.1"/>
    <property type="molecule type" value="Genomic_DNA"/>
</dbReference>
<sequence>MNPEQKRPEQQPEQQGQGDEAVNRAAVSAYAEASAEVETPVEDSAPEGEQQVAPDEPAAPSAEELGAALAEAAEARAEAERLREQLLRAHAEGENLKRRHANELEKAHKFALDGFVRELLGVRDSLELGHQAAQDEGADVAKLREGTELTLKLLGDVMDKFGVAQVDPIDQPFDPEFHQAMSMQPREDVAPNTVVGVIQKGYMLNGRLVRPALVLVSQQPA</sequence>
<dbReference type="InterPro" id="IPR009012">
    <property type="entry name" value="GrpE_head"/>
</dbReference>
<evidence type="ECO:0000256" key="11">
    <source>
        <dbReference type="RuleBase" id="RU000639"/>
    </source>
</evidence>
<dbReference type="RefSeq" id="WP_123141369.1">
    <property type="nucleotide sequence ID" value="NZ_NRRH01000036.1"/>
</dbReference>
<evidence type="ECO:0000256" key="4">
    <source>
        <dbReference type="ARBA" id="ARBA00022490"/>
    </source>
</evidence>
<evidence type="ECO:0000256" key="5">
    <source>
        <dbReference type="ARBA" id="ARBA00023016"/>
    </source>
</evidence>
<gene>
    <name evidence="10" type="primary">grpE</name>
    <name evidence="14" type="ORF">EDC29_104223</name>
</gene>
<evidence type="ECO:0000256" key="12">
    <source>
        <dbReference type="RuleBase" id="RU004478"/>
    </source>
</evidence>
<dbReference type="Gene3D" id="2.30.22.10">
    <property type="entry name" value="Head domain of nucleotide exchange factor GrpE"/>
    <property type="match status" value="1"/>
</dbReference>
<feature type="compositionally biased region" description="Low complexity" evidence="13">
    <location>
        <begin position="23"/>
        <end position="38"/>
    </location>
</feature>
<dbReference type="NCBIfam" id="NF010737">
    <property type="entry name" value="PRK14139.1"/>
    <property type="match status" value="1"/>
</dbReference>
<dbReference type="AlphaFoldDB" id="A0A4R4ABM4"/>
<evidence type="ECO:0000256" key="1">
    <source>
        <dbReference type="ARBA" id="ARBA00004496"/>
    </source>
</evidence>
<dbReference type="PANTHER" id="PTHR21237:SF23">
    <property type="entry name" value="GRPE PROTEIN HOMOLOG, MITOCHONDRIAL"/>
    <property type="match status" value="1"/>
</dbReference>
<comment type="similarity">
    <text evidence="2 10 12">Belongs to the GrpE family.</text>
</comment>
<protein>
    <recommendedName>
        <fullName evidence="8 10">Protein GrpE</fullName>
    </recommendedName>
    <alternativeName>
        <fullName evidence="9 10">HSP-70 cofactor</fullName>
    </alternativeName>
</protein>
<dbReference type="PROSITE" id="PS01071">
    <property type="entry name" value="GRPE"/>
    <property type="match status" value="1"/>
</dbReference>
<dbReference type="PRINTS" id="PR00773">
    <property type="entry name" value="GRPEPROTEIN"/>
</dbReference>
<dbReference type="GO" id="GO:0006457">
    <property type="term" value="P:protein folding"/>
    <property type="evidence" value="ECO:0007669"/>
    <property type="project" value="InterPro"/>
</dbReference>
<keyword evidence="6 10" id="KW-0143">Chaperone</keyword>
<feature type="region of interest" description="Disordered" evidence="13">
    <location>
        <begin position="1"/>
        <end position="64"/>
    </location>
</feature>
<evidence type="ECO:0000256" key="9">
    <source>
        <dbReference type="ARBA" id="ARBA00076414"/>
    </source>
</evidence>
<dbReference type="GO" id="GO:0051087">
    <property type="term" value="F:protein-folding chaperone binding"/>
    <property type="evidence" value="ECO:0007669"/>
    <property type="project" value="InterPro"/>
</dbReference>
<keyword evidence="5 10" id="KW-0346">Stress response</keyword>
<dbReference type="Pfam" id="PF01025">
    <property type="entry name" value="GrpE"/>
    <property type="match status" value="1"/>
</dbReference>
<dbReference type="Gene3D" id="3.90.20.20">
    <property type="match status" value="1"/>
</dbReference>
<comment type="subcellular location">
    <subcellularLocation>
        <location evidence="1 10">Cytoplasm</location>
    </subcellularLocation>
</comment>
<dbReference type="HAMAP" id="MF_01151">
    <property type="entry name" value="GrpE"/>
    <property type="match status" value="1"/>
</dbReference>
<evidence type="ECO:0000256" key="7">
    <source>
        <dbReference type="ARBA" id="ARBA00053401"/>
    </source>
</evidence>
<dbReference type="SUPFAM" id="SSF51064">
    <property type="entry name" value="Head domain of nucleotide exchange factor GrpE"/>
    <property type="match status" value="1"/>
</dbReference>
<comment type="subunit">
    <text evidence="3 10">Homodimer.</text>
</comment>
<dbReference type="Proteomes" id="UP000295247">
    <property type="component" value="Unassembled WGS sequence"/>
</dbReference>
<accession>A0A4R4ABM4</accession>
<dbReference type="InterPro" id="IPR000740">
    <property type="entry name" value="GrpE"/>
</dbReference>
<evidence type="ECO:0000256" key="10">
    <source>
        <dbReference type="HAMAP-Rule" id="MF_01151"/>
    </source>
</evidence>
<feature type="compositionally biased region" description="Low complexity" evidence="13">
    <location>
        <begin position="53"/>
        <end position="64"/>
    </location>
</feature>
<keyword evidence="4 10" id="KW-0963">Cytoplasm</keyword>
<reference evidence="14 15" key="1">
    <citation type="submission" date="2019-03" db="EMBL/GenBank/DDBJ databases">
        <title>Genomic Encyclopedia of Type Strains, Phase IV (KMG-IV): sequencing the most valuable type-strain genomes for metagenomic binning, comparative biology and taxonomic classification.</title>
        <authorList>
            <person name="Goeker M."/>
        </authorList>
    </citation>
    <scope>NUCLEOTIDE SEQUENCE [LARGE SCALE GENOMIC DNA]</scope>
    <source>
        <strain evidence="14 15">DSM 203</strain>
    </source>
</reference>
<dbReference type="GO" id="GO:0000774">
    <property type="term" value="F:adenyl-nucleotide exchange factor activity"/>
    <property type="evidence" value="ECO:0007669"/>
    <property type="project" value="InterPro"/>
</dbReference>
<dbReference type="GO" id="GO:0042803">
    <property type="term" value="F:protein homodimerization activity"/>
    <property type="evidence" value="ECO:0007669"/>
    <property type="project" value="InterPro"/>
</dbReference>
<comment type="function">
    <text evidence="7 10 11">Participates actively in the response to hyperosmotic and heat shock by preventing the aggregation of stress-denatured proteins, in association with DnaK and GrpE. It is the nucleotide exchange factor for DnaK and may function as a thermosensor. Unfolded proteins bind initially to DnaJ; upon interaction with the DnaJ-bound protein, DnaK hydrolyzes its bound ATP, resulting in the formation of a stable complex. GrpE releases ADP from DnaK; ATP binding to DnaK triggers the release of the substrate protein, thus completing the reaction cycle. Several rounds of ATP-dependent interactions between DnaJ, DnaK and GrpE are required for fully efficient folding.</text>
</comment>
<dbReference type="NCBIfam" id="NF010748">
    <property type="entry name" value="PRK14150.1"/>
    <property type="match status" value="1"/>
</dbReference>
<dbReference type="PANTHER" id="PTHR21237">
    <property type="entry name" value="GRPE PROTEIN"/>
    <property type="match status" value="1"/>
</dbReference>
<evidence type="ECO:0000256" key="3">
    <source>
        <dbReference type="ARBA" id="ARBA00011738"/>
    </source>
</evidence>
<evidence type="ECO:0000313" key="15">
    <source>
        <dbReference type="Proteomes" id="UP000295247"/>
    </source>
</evidence>
<organism evidence="14 15">
    <name type="scientific">Marichromatium gracile</name>
    <name type="common">Chromatium gracile</name>
    <dbReference type="NCBI Taxonomy" id="1048"/>
    <lineage>
        <taxon>Bacteria</taxon>
        <taxon>Pseudomonadati</taxon>
        <taxon>Pseudomonadota</taxon>
        <taxon>Gammaproteobacteria</taxon>
        <taxon>Chromatiales</taxon>
        <taxon>Chromatiaceae</taxon>
        <taxon>Marichromatium</taxon>
    </lineage>
</organism>
<dbReference type="InterPro" id="IPR013805">
    <property type="entry name" value="GrpE_CC"/>
</dbReference>
<feature type="compositionally biased region" description="Basic and acidic residues" evidence="13">
    <location>
        <begin position="1"/>
        <end position="10"/>
    </location>
</feature>
<dbReference type="GO" id="GO:0005829">
    <property type="term" value="C:cytosol"/>
    <property type="evidence" value="ECO:0007669"/>
    <property type="project" value="TreeGrafter"/>
</dbReference>
<evidence type="ECO:0000256" key="2">
    <source>
        <dbReference type="ARBA" id="ARBA00009054"/>
    </source>
</evidence>
<evidence type="ECO:0000256" key="13">
    <source>
        <dbReference type="SAM" id="MobiDB-lite"/>
    </source>
</evidence>
<dbReference type="FunFam" id="2.30.22.10:FF:000001">
    <property type="entry name" value="Protein GrpE"/>
    <property type="match status" value="1"/>
</dbReference>
<dbReference type="SUPFAM" id="SSF58014">
    <property type="entry name" value="Coiled-coil domain of nucleotide exchange factor GrpE"/>
    <property type="match status" value="1"/>
</dbReference>
<proteinExistence type="inferred from homology"/>
<evidence type="ECO:0000256" key="6">
    <source>
        <dbReference type="ARBA" id="ARBA00023186"/>
    </source>
</evidence>
<comment type="caution">
    <text evidence="14">The sequence shown here is derived from an EMBL/GenBank/DDBJ whole genome shotgun (WGS) entry which is preliminary data.</text>
</comment>
<dbReference type="CDD" id="cd00446">
    <property type="entry name" value="GrpE"/>
    <property type="match status" value="1"/>
</dbReference>
<evidence type="ECO:0000313" key="14">
    <source>
        <dbReference type="EMBL" id="TCW36431.1"/>
    </source>
</evidence>
<name>A0A4R4ABM4_MARGR</name>
<evidence type="ECO:0000256" key="8">
    <source>
        <dbReference type="ARBA" id="ARBA00072274"/>
    </source>
</evidence>
<dbReference type="GO" id="GO:0051082">
    <property type="term" value="F:unfolded protein binding"/>
    <property type="evidence" value="ECO:0007669"/>
    <property type="project" value="TreeGrafter"/>
</dbReference>